<keyword evidence="5" id="KW-0963">Cytoplasm</keyword>
<reference evidence="9" key="1">
    <citation type="submission" date="2017-09" db="EMBL/GenBank/DDBJ databases">
        <title>Depth-based differentiation of microbial function through sediment-hosted aquifers and enrichment of novel symbionts in the deep terrestrial subsurface.</title>
        <authorList>
            <person name="Probst A.J."/>
            <person name="Ladd B."/>
            <person name="Jarett J.K."/>
            <person name="Geller-Mcgrath D.E."/>
            <person name="Sieber C.M.K."/>
            <person name="Emerson J.B."/>
            <person name="Anantharaman K."/>
            <person name="Thomas B.C."/>
            <person name="Malmstrom R."/>
            <person name="Stieglmeier M."/>
            <person name="Klingl A."/>
            <person name="Woyke T."/>
            <person name="Ryan C.M."/>
            <person name="Banfield J.F."/>
        </authorList>
    </citation>
    <scope>NUCLEOTIDE SEQUENCE [LARGE SCALE GENOMIC DNA]</scope>
</reference>
<evidence type="ECO:0000256" key="2">
    <source>
        <dbReference type="ARBA" id="ARBA00022741"/>
    </source>
</evidence>
<comment type="caution">
    <text evidence="8">The sequence shown here is derived from an EMBL/GenBank/DDBJ whole genome shotgun (WGS) entry which is preliminary data.</text>
</comment>
<evidence type="ECO:0000259" key="7">
    <source>
        <dbReference type="PROSITE" id="PS50862"/>
    </source>
</evidence>
<dbReference type="GO" id="GO:0005737">
    <property type="term" value="C:cytoplasm"/>
    <property type="evidence" value="ECO:0007669"/>
    <property type="project" value="UniProtKB-SubCell"/>
</dbReference>
<comment type="catalytic activity">
    <reaction evidence="4 5">
        <text>tRNA(His) + L-histidine + ATP = L-histidyl-tRNA(His) + AMP + diphosphate + H(+)</text>
        <dbReference type="Rhea" id="RHEA:17313"/>
        <dbReference type="Rhea" id="RHEA-COMP:9665"/>
        <dbReference type="Rhea" id="RHEA-COMP:9689"/>
        <dbReference type="ChEBI" id="CHEBI:15378"/>
        <dbReference type="ChEBI" id="CHEBI:30616"/>
        <dbReference type="ChEBI" id="CHEBI:33019"/>
        <dbReference type="ChEBI" id="CHEBI:57595"/>
        <dbReference type="ChEBI" id="CHEBI:78442"/>
        <dbReference type="ChEBI" id="CHEBI:78527"/>
        <dbReference type="ChEBI" id="CHEBI:456215"/>
        <dbReference type="EC" id="6.1.1.21"/>
    </reaction>
</comment>
<dbReference type="PROSITE" id="PS50862">
    <property type="entry name" value="AA_TRNA_LIGASE_II"/>
    <property type="match status" value="1"/>
</dbReference>
<keyword evidence="5" id="KW-0648">Protein biosynthesis</keyword>
<keyword evidence="2 5" id="KW-0547">Nucleotide-binding</keyword>
<keyword evidence="5" id="KW-0067">ATP-binding</keyword>
<dbReference type="SUPFAM" id="SSF55681">
    <property type="entry name" value="Class II aaRS and biotin synthetases"/>
    <property type="match status" value="1"/>
</dbReference>
<evidence type="ECO:0000256" key="5">
    <source>
        <dbReference type="HAMAP-Rule" id="MF_00127"/>
    </source>
</evidence>
<dbReference type="Pfam" id="PF13393">
    <property type="entry name" value="tRNA-synt_His"/>
    <property type="match status" value="1"/>
</dbReference>
<feature type="binding site" evidence="6">
    <location>
        <position position="120"/>
    </location>
    <ligand>
        <name>L-histidine</name>
        <dbReference type="ChEBI" id="CHEBI:57595"/>
    </ligand>
</feature>
<dbReference type="NCBIfam" id="TIGR00442">
    <property type="entry name" value="hisS"/>
    <property type="match status" value="1"/>
</dbReference>
<proteinExistence type="inferred from homology"/>
<dbReference type="EC" id="6.1.1.21" evidence="5"/>
<dbReference type="InterPro" id="IPR004516">
    <property type="entry name" value="HisRS/HisZ"/>
</dbReference>
<feature type="binding site" evidence="6">
    <location>
        <position position="138"/>
    </location>
    <ligand>
        <name>L-histidine</name>
        <dbReference type="ChEBI" id="CHEBI:57595"/>
    </ligand>
</feature>
<dbReference type="InterPro" id="IPR004154">
    <property type="entry name" value="Anticodon-bd"/>
</dbReference>
<keyword evidence="5 8" id="KW-0436">Ligase</keyword>
<gene>
    <name evidence="5" type="primary">hisS</name>
    <name evidence="8" type="ORF">COU90_01620</name>
</gene>
<dbReference type="AlphaFoldDB" id="A0A2M8KXC0"/>
<dbReference type="CDD" id="cd00773">
    <property type="entry name" value="HisRS-like_core"/>
    <property type="match status" value="1"/>
</dbReference>
<dbReference type="InterPro" id="IPR036621">
    <property type="entry name" value="Anticodon-bd_dom_sf"/>
</dbReference>
<feature type="binding site" evidence="6">
    <location>
        <begin position="269"/>
        <end position="270"/>
    </location>
    <ligand>
        <name>L-histidine</name>
        <dbReference type="ChEBI" id="CHEBI:57595"/>
    </ligand>
</feature>
<dbReference type="EMBL" id="PFEF01000005">
    <property type="protein sequence ID" value="PJE64522.1"/>
    <property type="molecule type" value="Genomic_DNA"/>
</dbReference>
<evidence type="ECO:0000256" key="3">
    <source>
        <dbReference type="ARBA" id="ARBA00023146"/>
    </source>
</evidence>
<dbReference type="PANTHER" id="PTHR43707:SF1">
    <property type="entry name" value="HISTIDINE--TRNA LIGASE, MITOCHONDRIAL-RELATED"/>
    <property type="match status" value="1"/>
</dbReference>
<feature type="binding site" evidence="6">
    <location>
        <begin position="89"/>
        <end position="91"/>
    </location>
    <ligand>
        <name>L-histidine</name>
        <dbReference type="ChEBI" id="CHEBI:57595"/>
    </ligand>
</feature>
<sequence>MPAKRIPKEQIQTPKGTRDILAQDAPYFERVIQVAEEITRFYGFMLIQTPHFEKTEIFERTLGEASDIVEKEMYNFRTRGGDHLTLRPEATAGIARAYIQHGMGSWPQPVKIYTHGSFFRHERPQRGRFRELRQFDWEILGEDDPITDSLVIRIMYTVLVELGFKNIAVQINSIGDTESRAVYRKELVAFYRKNVNTLCKDCKRRLKENPLRLLDCKEHTCIELREDAPQIIKYLGDASKKRFKCLLEFLEEGDISYFINPYLVRGLDYYTDTVFEIFVNCEDASGIMEQENTDGNKPTPLALGGGGRYDGLMKILGGKPTPGVGAALGIDRIVMEMKEQGLKAAEEVRPHVFLVQLGPSAKRKSFGLMEEFRKAHIPIMESVGKDSIKSQLKIADKVEADYTLILGQKEALDGTVIVREMTTGVQETVRMADVVQNVKDKLKKKR</sequence>
<dbReference type="Gene3D" id="3.30.930.10">
    <property type="entry name" value="Bira Bifunctional Protein, Domain 2"/>
    <property type="match status" value="1"/>
</dbReference>
<dbReference type="InterPro" id="IPR006195">
    <property type="entry name" value="aa-tRNA-synth_II"/>
</dbReference>
<dbReference type="InterPro" id="IPR045864">
    <property type="entry name" value="aa-tRNA-synth_II/BPL/LPL"/>
</dbReference>
<feature type="domain" description="Aminoacyl-transfer RNA synthetases class-II family profile" evidence="7">
    <location>
        <begin position="29"/>
        <end position="350"/>
    </location>
</feature>
<dbReference type="InterPro" id="IPR041715">
    <property type="entry name" value="HisRS-like_core"/>
</dbReference>
<accession>A0A2M8KXC0</accession>
<dbReference type="HAMAP" id="MF_00127">
    <property type="entry name" value="His_tRNA_synth"/>
    <property type="match status" value="1"/>
</dbReference>
<dbReference type="Pfam" id="PF03129">
    <property type="entry name" value="HGTP_anticodon"/>
    <property type="match status" value="1"/>
</dbReference>
<dbReference type="InterPro" id="IPR015807">
    <property type="entry name" value="His-tRNA-ligase"/>
</dbReference>
<evidence type="ECO:0000313" key="8">
    <source>
        <dbReference type="EMBL" id="PJE64522.1"/>
    </source>
</evidence>
<evidence type="ECO:0000256" key="4">
    <source>
        <dbReference type="ARBA" id="ARBA00047639"/>
    </source>
</evidence>
<protein>
    <recommendedName>
        <fullName evidence="5">Histidine--tRNA ligase</fullName>
        <ecNumber evidence="5">6.1.1.21</ecNumber>
    </recommendedName>
    <alternativeName>
        <fullName evidence="5">Histidyl-tRNA synthetase</fullName>
        <shortName evidence="5">HisRS</shortName>
    </alternativeName>
</protein>
<evidence type="ECO:0000256" key="1">
    <source>
        <dbReference type="ARBA" id="ARBA00008226"/>
    </source>
</evidence>
<dbReference type="GO" id="GO:0004821">
    <property type="term" value="F:histidine-tRNA ligase activity"/>
    <property type="evidence" value="ECO:0007669"/>
    <property type="project" value="UniProtKB-UniRule"/>
</dbReference>
<dbReference type="Proteomes" id="UP000229098">
    <property type="component" value="Unassembled WGS sequence"/>
</dbReference>
<comment type="subcellular location">
    <subcellularLocation>
        <location evidence="5">Cytoplasm</location>
    </subcellularLocation>
</comment>
<dbReference type="PIRSF" id="PIRSF001549">
    <property type="entry name" value="His-tRNA_synth"/>
    <property type="match status" value="1"/>
</dbReference>
<dbReference type="PANTHER" id="PTHR43707">
    <property type="entry name" value="HISTIDYL-TRNA SYNTHETASE"/>
    <property type="match status" value="1"/>
</dbReference>
<keyword evidence="3 5" id="KW-0030">Aminoacyl-tRNA synthetase</keyword>
<comment type="similarity">
    <text evidence="1 5">Belongs to the class-II aminoacyl-tRNA synthetase family.</text>
</comment>
<organism evidence="8 9">
    <name type="scientific">Candidatus Ryanbacteria bacterium CG10_big_fil_rev_8_21_14_0_10_43_42</name>
    <dbReference type="NCBI Taxonomy" id="1974864"/>
    <lineage>
        <taxon>Bacteria</taxon>
        <taxon>Candidatus Ryaniibacteriota</taxon>
    </lineage>
</organism>
<dbReference type="GO" id="GO:0005524">
    <property type="term" value="F:ATP binding"/>
    <property type="evidence" value="ECO:0007669"/>
    <property type="project" value="UniProtKB-UniRule"/>
</dbReference>
<dbReference type="SUPFAM" id="SSF52954">
    <property type="entry name" value="Class II aaRS ABD-related"/>
    <property type="match status" value="1"/>
</dbReference>
<dbReference type="GO" id="GO:0006427">
    <property type="term" value="P:histidyl-tRNA aminoacylation"/>
    <property type="evidence" value="ECO:0007669"/>
    <property type="project" value="UniProtKB-UniRule"/>
</dbReference>
<dbReference type="Gene3D" id="3.40.50.800">
    <property type="entry name" value="Anticodon-binding domain"/>
    <property type="match status" value="1"/>
</dbReference>
<evidence type="ECO:0000256" key="6">
    <source>
        <dbReference type="PIRSR" id="PIRSR001549-1"/>
    </source>
</evidence>
<feature type="binding site" evidence="6">
    <location>
        <position position="265"/>
    </location>
    <ligand>
        <name>L-histidine</name>
        <dbReference type="ChEBI" id="CHEBI:57595"/>
    </ligand>
</feature>
<comment type="subunit">
    <text evidence="5">Homodimer.</text>
</comment>
<feature type="binding site" evidence="6">
    <location>
        <position position="134"/>
    </location>
    <ligand>
        <name>L-histidine</name>
        <dbReference type="ChEBI" id="CHEBI:57595"/>
    </ligand>
</feature>
<evidence type="ECO:0000313" key="9">
    <source>
        <dbReference type="Proteomes" id="UP000229098"/>
    </source>
</evidence>
<name>A0A2M8KXC0_9BACT</name>